<name>A0A7W6DNS6_9SPHN</name>
<dbReference type="GO" id="GO:0044877">
    <property type="term" value="F:protein-containing complex binding"/>
    <property type="evidence" value="ECO:0007669"/>
    <property type="project" value="TreeGrafter"/>
</dbReference>
<dbReference type="InterPro" id="IPR001509">
    <property type="entry name" value="Epimerase_deHydtase"/>
</dbReference>
<protein>
    <submittedName>
        <fullName evidence="2">NADH dehydrogenase</fullName>
        <ecNumber evidence="2">1.6.99.3</ecNumber>
    </submittedName>
</protein>
<dbReference type="Pfam" id="PF01370">
    <property type="entry name" value="Epimerase"/>
    <property type="match status" value="1"/>
</dbReference>
<dbReference type="RefSeq" id="WP_183956244.1">
    <property type="nucleotide sequence ID" value="NZ_JACIEB010000008.1"/>
</dbReference>
<dbReference type="PANTHER" id="PTHR12126">
    <property type="entry name" value="NADH-UBIQUINONE OXIDOREDUCTASE 39 KDA SUBUNIT-RELATED"/>
    <property type="match status" value="1"/>
</dbReference>
<keyword evidence="3" id="KW-1185">Reference proteome</keyword>
<organism evidence="2 3">
    <name type="scientific">Sphingobium fontiphilum</name>
    <dbReference type="NCBI Taxonomy" id="944425"/>
    <lineage>
        <taxon>Bacteria</taxon>
        <taxon>Pseudomonadati</taxon>
        <taxon>Pseudomonadota</taxon>
        <taxon>Alphaproteobacteria</taxon>
        <taxon>Sphingomonadales</taxon>
        <taxon>Sphingomonadaceae</taxon>
        <taxon>Sphingobium</taxon>
    </lineage>
</organism>
<dbReference type="PANTHER" id="PTHR12126:SF11">
    <property type="entry name" value="NADH DEHYDROGENASE [UBIQUINONE] 1 ALPHA SUBCOMPLEX SUBUNIT 9, MITOCHONDRIAL"/>
    <property type="match status" value="1"/>
</dbReference>
<dbReference type="InterPro" id="IPR051207">
    <property type="entry name" value="ComplexI_NDUFA9_subunit"/>
</dbReference>
<dbReference type="InterPro" id="IPR036291">
    <property type="entry name" value="NAD(P)-bd_dom_sf"/>
</dbReference>
<dbReference type="Gene3D" id="3.40.50.720">
    <property type="entry name" value="NAD(P)-binding Rossmann-like Domain"/>
    <property type="match status" value="1"/>
</dbReference>
<evidence type="ECO:0000313" key="2">
    <source>
        <dbReference type="EMBL" id="MBB3983293.1"/>
    </source>
</evidence>
<gene>
    <name evidence="2" type="ORF">GGR44_002981</name>
</gene>
<dbReference type="SUPFAM" id="SSF51735">
    <property type="entry name" value="NAD(P)-binding Rossmann-fold domains"/>
    <property type="match status" value="1"/>
</dbReference>
<proteinExistence type="predicted"/>
<accession>A0A7W6DNS6</accession>
<dbReference type="CDD" id="cd05271">
    <property type="entry name" value="NDUFA9_like_SDR_a"/>
    <property type="match status" value="1"/>
</dbReference>
<dbReference type="GO" id="GO:0016491">
    <property type="term" value="F:oxidoreductase activity"/>
    <property type="evidence" value="ECO:0007669"/>
    <property type="project" value="UniProtKB-KW"/>
</dbReference>
<dbReference type="FunFam" id="3.40.50.720:FF:000702">
    <property type="entry name" value="NADH dehydrogenase (Ubiquinone)"/>
    <property type="match status" value="1"/>
</dbReference>
<reference evidence="2 3" key="1">
    <citation type="submission" date="2020-08" db="EMBL/GenBank/DDBJ databases">
        <title>Genomic Encyclopedia of Type Strains, Phase IV (KMG-IV): sequencing the most valuable type-strain genomes for metagenomic binning, comparative biology and taxonomic classification.</title>
        <authorList>
            <person name="Goeker M."/>
        </authorList>
    </citation>
    <scope>NUCLEOTIDE SEQUENCE [LARGE SCALE GENOMIC DNA]</scope>
    <source>
        <strain evidence="2 3">DSM 29348</strain>
    </source>
</reference>
<comment type="caution">
    <text evidence="2">The sequence shown here is derived from an EMBL/GenBank/DDBJ whole genome shotgun (WGS) entry which is preliminary data.</text>
</comment>
<evidence type="ECO:0000259" key="1">
    <source>
        <dbReference type="Pfam" id="PF01370"/>
    </source>
</evidence>
<keyword evidence="2" id="KW-0560">Oxidoreductase</keyword>
<evidence type="ECO:0000313" key="3">
    <source>
        <dbReference type="Proteomes" id="UP000552757"/>
    </source>
</evidence>
<feature type="domain" description="NAD-dependent epimerase/dehydratase" evidence="1">
    <location>
        <begin position="6"/>
        <end position="211"/>
    </location>
</feature>
<dbReference type="EC" id="1.6.99.3" evidence="2"/>
<dbReference type="AlphaFoldDB" id="A0A7W6DNS6"/>
<dbReference type="Proteomes" id="UP000552757">
    <property type="component" value="Unassembled WGS sequence"/>
</dbReference>
<dbReference type="EMBL" id="JACIEB010000008">
    <property type="protein sequence ID" value="MBB3983293.1"/>
    <property type="molecule type" value="Genomic_DNA"/>
</dbReference>
<sequence>MKDKLVTVFGGAGFVGRQVVQSLLAQGARVRVAQRRLTTAVRVKPLGGLGQTQLVAADVTNPASVALAITGSDIVINLVGVLTGDFDSVQAKGAANVAQAAAQAGVGAMVHVSAIGADADSPSAYGRSKAAGEAAVLAAFPPATIVRPSIIFGAEDQFTNRFAGLIRAMPVVPVIGAATKFQPVYVADVAQAIVAAAADPAAHGGKTFELGGPQTMTMLAINQWIAARIGRHRSFVAVPGPFASLIAAFGFLPGAPITRDQWAMLQKDNVAAAGAPGLAELGVTATPMAAVADGWLVVYRKHGRFAGRVSA</sequence>